<dbReference type="EMBL" id="JARBHB010000004">
    <property type="protein sequence ID" value="KAJ8885618.1"/>
    <property type="molecule type" value="Genomic_DNA"/>
</dbReference>
<sequence length="160" mass="18271">MLASETDEHSLVGEDSDIEKTSPFKLCRGTHICQQVFLFFLWECLLQLFLFCSKCSSVVCGVKCTLKENKSLCECLKASESSMWLVGDEQYDSLEFSATFVTYTAMDVTNGEIVDFTQSLSIIFHFNNKQFLQDVKHTKNYCYTGKLVPIHSKALKYKPK</sequence>
<proteinExistence type="predicted"/>
<name>A0ABQ9HMP9_9NEOP</name>
<reference evidence="1 2" key="1">
    <citation type="submission" date="2023-02" db="EMBL/GenBank/DDBJ databases">
        <title>LHISI_Scaffold_Assembly.</title>
        <authorList>
            <person name="Stuart O.P."/>
            <person name="Cleave R."/>
            <person name="Magrath M.J.L."/>
            <person name="Mikheyev A.S."/>
        </authorList>
    </citation>
    <scope>NUCLEOTIDE SEQUENCE [LARGE SCALE GENOMIC DNA]</scope>
    <source>
        <strain evidence="1">Daus_M_001</strain>
        <tissue evidence="1">Leg muscle</tissue>
    </source>
</reference>
<organism evidence="1 2">
    <name type="scientific">Dryococelus australis</name>
    <dbReference type="NCBI Taxonomy" id="614101"/>
    <lineage>
        <taxon>Eukaryota</taxon>
        <taxon>Metazoa</taxon>
        <taxon>Ecdysozoa</taxon>
        <taxon>Arthropoda</taxon>
        <taxon>Hexapoda</taxon>
        <taxon>Insecta</taxon>
        <taxon>Pterygota</taxon>
        <taxon>Neoptera</taxon>
        <taxon>Polyneoptera</taxon>
        <taxon>Phasmatodea</taxon>
        <taxon>Verophasmatodea</taxon>
        <taxon>Anareolatae</taxon>
        <taxon>Phasmatidae</taxon>
        <taxon>Eurycanthinae</taxon>
        <taxon>Dryococelus</taxon>
    </lineage>
</organism>
<evidence type="ECO:0000313" key="2">
    <source>
        <dbReference type="Proteomes" id="UP001159363"/>
    </source>
</evidence>
<comment type="caution">
    <text evidence="1">The sequence shown here is derived from an EMBL/GenBank/DDBJ whole genome shotgun (WGS) entry which is preliminary data.</text>
</comment>
<accession>A0ABQ9HMP9</accession>
<dbReference type="Proteomes" id="UP001159363">
    <property type="component" value="Chromosome X"/>
</dbReference>
<keyword evidence="2" id="KW-1185">Reference proteome</keyword>
<evidence type="ECO:0000313" key="1">
    <source>
        <dbReference type="EMBL" id="KAJ8885618.1"/>
    </source>
</evidence>
<protein>
    <submittedName>
        <fullName evidence="1">Uncharacterized protein</fullName>
    </submittedName>
</protein>
<gene>
    <name evidence="1" type="ORF">PR048_011816</name>
</gene>